<gene>
    <name evidence="4" type="ORF">BV510_13665</name>
</gene>
<evidence type="ECO:0000256" key="1">
    <source>
        <dbReference type="ARBA" id="ARBA00010515"/>
    </source>
</evidence>
<dbReference type="SUPFAM" id="SSF53474">
    <property type="entry name" value="alpha/beta-Hydrolases"/>
    <property type="match status" value="1"/>
</dbReference>
<name>A0A1Q4HGG3_9MYCO</name>
<feature type="domain" description="Alpha/beta hydrolase fold-3" evidence="3">
    <location>
        <begin position="127"/>
        <end position="334"/>
    </location>
</feature>
<dbReference type="InterPro" id="IPR050300">
    <property type="entry name" value="GDXG_lipolytic_enzyme"/>
</dbReference>
<comment type="caution">
    <text evidence="4">The sequence shown here is derived from an EMBL/GenBank/DDBJ whole genome shotgun (WGS) entry which is preliminary data.</text>
</comment>
<dbReference type="AlphaFoldDB" id="A0A1Q4HGG3"/>
<evidence type="ECO:0000259" key="3">
    <source>
        <dbReference type="Pfam" id="PF07859"/>
    </source>
</evidence>
<dbReference type="PANTHER" id="PTHR48081:SF8">
    <property type="entry name" value="ALPHA_BETA HYDROLASE FOLD-3 DOMAIN-CONTAINING PROTEIN-RELATED"/>
    <property type="match status" value="1"/>
</dbReference>
<evidence type="ECO:0000256" key="2">
    <source>
        <dbReference type="ARBA" id="ARBA00022801"/>
    </source>
</evidence>
<dbReference type="EMBL" id="MIJD01000129">
    <property type="protein sequence ID" value="OPE53799.1"/>
    <property type="molecule type" value="Genomic_DNA"/>
</dbReference>
<keyword evidence="2" id="KW-0378">Hydrolase</keyword>
<proteinExistence type="inferred from homology"/>
<dbReference type="FunFam" id="3.40.50.1820:FF:000089">
    <property type="entry name" value="Alpha/beta hydrolase"/>
    <property type="match status" value="1"/>
</dbReference>
<evidence type="ECO:0000313" key="4">
    <source>
        <dbReference type="EMBL" id="OPE53799.1"/>
    </source>
</evidence>
<dbReference type="GO" id="GO:0016787">
    <property type="term" value="F:hydrolase activity"/>
    <property type="evidence" value="ECO:0007669"/>
    <property type="project" value="UniProtKB-KW"/>
</dbReference>
<protein>
    <submittedName>
        <fullName evidence="4">Lipase</fullName>
    </submittedName>
</protein>
<dbReference type="Gene3D" id="3.40.50.1820">
    <property type="entry name" value="alpha/beta hydrolase"/>
    <property type="match status" value="1"/>
</dbReference>
<dbReference type="STRING" id="1801.BRW64_09700"/>
<reference evidence="4 5" key="1">
    <citation type="submission" date="2016-09" db="EMBL/GenBank/DDBJ databases">
        <title>genome sequences of unsequenced Mycobacteria.</title>
        <authorList>
            <person name="Greninger A.L."/>
            <person name="Jerome K.R."/>
            <person name="Mcnair B."/>
            <person name="Wallis C."/>
            <person name="Fang F."/>
        </authorList>
    </citation>
    <scope>NUCLEOTIDE SEQUENCE [LARGE SCALE GENOMIC DNA]</scope>
    <source>
        <strain evidence="4 5">BM1</strain>
    </source>
</reference>
<dbReference type="RefSeq" id="WP_073856004.1">
    <property type="nucleotide sequence ID" value="NZ_BAAATC010000019.1"/>
</dbReference>
<accession>A0A1Q4HGG3</accession>
<dbReference type="Proteomes" id="UP000191039">
    <property type="component" value="Unassembled WGS sequence"/>
</dbReference>
<dbReference type="InterPro" id="IPR013094">
    <property type="entry name" value="AB_hydrolase_3"/>
</dbReference>
<dbReference type="Pfam" id="PF07859">
    <property type="entry name" value="Abhydrolase_3"/>
    <property type="match status" value="1"/>
</dbReference>
<comment type="similarity">
    <text evidence="1">Belongs to the 'GDXG' lipolytic enzyme family.</text>
</comment>
<dbReference type="PANTHER" id="PTHR48081">
    <property type="entry name" value="AB HYDROLASE SUPERFAMILY PROTEIN C4A8.06C"/>
    <property type="match status" value="1"/>
</dbReference>
<evidence type="ECO:0000313" key="5">
    <source>
        <dbReference type="Proteomes" id="UP000191039"/>
    </source>
</evidence>
<sequence>MTQSLPARRQPSPARLKMAAVASRFSLPLMARIPDPVKRVMLGRRSVTIDGNTLDTTLQLMLTAQRASGVGGLVASDDVAVSRKQLGAVAGAFGTPIVVPVRDFTIPGPAGELPVRHYRADSGAPLLVFLHGGGFVLGGINTHDALCRRICHDSGVHVLSVDYRLAPEYKAPAAAEDSMAAYLWAVQHADELGADPQRVAVGGDSAGGNLAAVVTLTARDTGAPLPALQLLIYPVTDMAGETVSKNLFADGFFLTKADVEWFDRHYLQDAAVTSSDPRVAPLLADDLSGLSPALVLTAGFDPLRDEGRAYAAALAAAGVPVDAREYGSLTHGFVNFFPLGGGSEVALTDLTSALRAHLSR</sequence>
<organism evidence="4 5">
    <name type="scientific">Mycolicibacterium diernhoferi</name>
    <dbReference type="NCBI Taxonomy" id="1801"/>
    <lineage>
        <taxon>Bacteria</taxon>
        <taxon>Bacillati</taxon>
        <taxon>Actinomycetota</taxon>
        <taxon>Actinomycetes</taxon>
        <taxon>Mycobacteriales</taxon>
        <taxon>Mycobacteriaceae</taxon>
        <taxon>Mycolicibacterium</taxon>
    </lineage>
</organism>
<dbReference type="InterPro" id="IPR029058">
    <property type="entry name" value="AB_hydrolase_fold"/>
</dbReference>